<evidence type="ECO:0000256" key="1">
    <source>
        <dbReference type="SAM" id="MobiDB-lite"/>
    </source>
</evidence>
<name>A0ABD2NUD6_9CUCU</name>
<proteinExistence type="predicted"/>
<sequence length="382" mass="43745">MVDNHSHQNITMNNGFRLMPNQIYIVEEAPEMDVPNMPPEIQDNDKLMELKQLCNMNSGLSSLRNAQHLALVQMLLDQAASKRMAIQHILTDPNYAFILNSQNPIPTLEISDSDEDDVIFVKAYPNQNHNEENVDSSGSSSKEEQPRRNPSRNARNKKFRKSNNDENIYEEDFCMLDSSEDESPEEESVSKTPSPEKEIPQNLSVKDLKKWPVNGLHERPEFNVVTQKIEKFDYTIREIQNNAKKPKIEQPKKQKLKKPANKKYAPRKRGSKNRPDQSSNAKVPMNSLGEIVNENYNLLPGFFKILEERKEQGVHICPDAILDSNYSDSENVSSNIAKTGNHNVCLKNYESLIVNQSRLYSLLNEVAFGHVHDLMKNACQRL</sequence>
<reference evidence="2 3" key="1">
    <citation type="journal article" date="2021" name="BMC Biol.">
        <title>Horizontally acquired antibacterial genes associated with adaptive radiation of ladybird beetles.</title>
        <authorList>
            <person name="Li H.S."/>
            <person name="Tang X.F."/>
            <person name="Huang Y.H."/>
            <person name="Xu Z.Y."/>
            <person name="Chen M.L."/>
            <person name="Du X.Y."/>
            <person name="Qiu B.Y."/>
            <person name="Chen P.T."/>
            <person name="Zhang W."/>
            <person name="Slipinski A."/>
            <person name="Escalona H.E."/>
            <person name="Waterhouse R.M."/>
            <person name="Zwick A."/>
            <person name="Pang H."/>
        </authorList>
    </citation>
    <scope>NUCLEOTIDE SEQUENCE [LARGE SCALE GENOMIC DNA]</scope>
    <source>
        <strain evidence="2">SYSU2018</strain>
    </source>
</reference>
<dbReference type="EMBL" id="JABFTP020000144">
    <property type="protein sequence ID" value="KAL3282367.1"/>
    <property type="molecule type" value="Genomic_DNA"/>
</dbReference>
<feature type="compositionally biased region" description="Basic residues" evidence="1">
    <location>
        <begin position="253"/>
        <end position="272"/>
    </location>
</feature>
<keyword evidence="3" id="KW-1185">Reference proteome</keyword>
<gene>
    <name evidence="2" type="ORF">HHI36_005553</name>
</gene>
<feature type="region of interest" description="Disordered" evidence="1">
    <location>
        <begin position="243"/>
        <end position="283"/>
    </location>
</feature>
<protein>
    <submittedName>
        <fullName evidence="2">Uncharacterized protein</fullName>
    </submittedName>
</protein>
<evidence type="ECO:0000313" key="2">
    <source>
        <dbReference type="EMBL" id="KAL3282367.1"/>
    </source>
</evidence>
<dbReference type="AlphaFoldDB" id="A0ABD2NUD6"/>
<comment type="caution">
    <text evidence="2">The sequence shown here is derived from an EMBL/GenBank/DDBJ whole genome shotgun (WGS) entry which is preliminary data.</text>
</comment>
<feature type="compositionally biased region" description="Acidic residues" evidence="1">
    <location>
        <begin position="177"/>
        <end position="187"/>
    </location>
</feature>
<dbReference type="Proteomes" id="UP001516400">
    <property type="component" value="Unassembled WGS sequence"/>
</dbReference>
<feature type="region of interest" description="Disordered" evidence="1">
    <location>
        <begin position="124"/>
        <end position="164"/>
    </location>
</feature>
<evidence type="ECO:0000313" key="3">
    <source>
        <dbReference type="Proteomes" id="UP001516400"/>
    </source>
</evidence>
<feature type="region of interest" description="Disordered" evidence="1">
    <location>
        <begin position="177"/>
        <end position="205"/>
    </location>
</feature>
<organism evidence="2 3">
    <name type="scientific">Cryptolaemus montrouzieri</name>
    <dbReference type="NCBI Taxonomy" id="559131"/>
    <lineage>
        <taxon>Eukaryota</taxon>
        <taxon>Metazoa</taxon>
        <taxon>Ecdysozoa</taxon>
        <taxon>Arthropoda</taxon>
        <taxon>Hexapoda</taxon>
        <taxon>Insecta</taxon>
        <taxon>Pterygota</taxon>
        <taxon>Neoptera</taxon>
        <taxon>Endopterygota</taxon>
        <taxon>Coleoptera</taxon>
        <taxon>Polyphaga</taxon>
        <taxon>Cucujiformia</taxon>
        <taxon>Coccinelloidea</taxon>
        <taxon>Coccinellidae</taxon>
        <taxon>Scymninae</taxon>
        <taxon>Scymnini</taxon>
        <taxon>Cryptolaemus</taxon>
    </lineage>
</organism>
<accession>A0ABD2NUD6</accession>